<dbReference type="InterPro" id="IPR020891">
    <property type="entry name" value="UPF0758_CS"/>
</dbReference>
<keyword evidence="10" id="KW-1185">Reference proteome</keyword>
<feature type="domain" description="MPN" evidence="8">
    <location>
        <begin position="103"/>
        <end position="225"/>
    </location>
</feature>
<dbReference type="NCBIfam" id="NF000642">
    <property type="entry name" value="PRK00024.1"/>
    <property type="match status" value="1"/>
</dbReference>
<dbReference type="GO" id="GO:0008237">
    <property type="term" value="F:metallopeptidase activity"/>
    <property type="evidence" value="ECO:0007669"/>
    <property type="project" value="UniProtKB-KW"/>
</dbReference>
<dbReference type="InterPro" id="IPR025657">
    <property type="entry name" value="RadC_JAB"/>
</dbReference>
<organism evidence="9 10">
    <name type="scientific">Mogibacterium timidum</name>
    <dbReference type="NCBI Taxonomy" id="35519"/>
    <lineage>
        <taxon>Bacteria</taxon>
        <taxon>Bacillati</taxon>
        <taxon>Bacillota</taxon>
        <taxon>Clostridia</taxon>
        <taxon>Peptostreptococcales</taxon>
        <taxon>Anaerovoracaceae</taxon>
        <taxon>Mogibacterium</taxon>
    </lineage>
</organism>
<evidence type="ECO:0000256" key="6">
    <source>
        <dbReference type="ARBA" id="ARBA00023049"/>
    </source>
</evidence>
<dbReference type="InterPro" id="IPR046778">
    <property type="entry name" value="UPF0758_N"/>
</dbReference>
<evidence type="ECO:0000259" key="8">
    <source>
        <dbReference type="PROSITE" id="PS50249"/>
    </source>
</evidence>
<dbReference type="Pfam" id="PF04002">
    <property type="entry name" value="RadC"/>
    <property type="match status" value="1"/>
</dbReference>
<dbReference type="InterPro" id="IPR001405">
    <property type="entry name" value="UPF0758"/>
</dbReference>
<evidence type="ECO:0000256" key="5">
    <source>
        <dbReference type="ARBA" id="ARBA00022833"/>
    </source>
</evidence>
<comment type="caution">
    <text evidence="9">The sequence shown here is derived from an EMBL/GenBank/DDBJ whole genome shotgun (WGS) entry which is preliminary data.</text>
</comment>
<dbReference type="PROSITE" id="PS50249">
    <property type="entry name" value="MPN"/>
    <property type="match status" value="1"/>
</dbReference>
<evidence type="ECO:0000256" key="4">
    <source>
        <dbReference type="ARBA" id="ARBA00022801"/>
    </source>
</evidence>
<dbReference type="Proteomes" id="UP000526307">
    <property type="component" value="Unassembled WGS sequence"/>
</dbReference>
<dbReference type="InterPro" id="IPR037518">
    <property type="entry name" value="MPN"/>
</dbReference>
<dbReference type="PROSITE" id="PS01302">
    <property type="entry name" value="UPF0758"/>
    <property type="match status" value="1"/>
</dbReference>
<dbReference type="AlphaFoldDB" id="A0A7Y8VSW3"/>
<dbReference type="PANTHER" id="PTHR30471:SF3">
    <property type="entry name" value="UPF0758 PROTEIN YEES-RELATED"/>
    <property type="match status" value="1"/>
</dbReference>
<evidence type="ECO:0000313" key="9">
    <source>
        <dbReference type="EMBL" id="NWO23832.1"/>
    </source>
</evidence>
<evidence type="ECO:0000256" key="3">
    <source>
        <dbReference type="ARBA" id="ARBA00022723"/>
    </source>
</evidence>
<gene>
    <name evidence="9" type="primary">radC</name>
    <name evidence="9" type="ORF">HW270_07105</name>
</gene>
<dbReference type="EMBL" id="JABXYR010000002">
    <property type="protein sequence ID" value="NWO23832.1"/>
    <property type="molecule type" value="Genomic_DNA"/>
</dbReference>
<evidence type="ECO:0000256" key="1">
    <source>
        <dbReference type="ARBA" id="ARBA00010243"/>
    </source>
</evidence>
<keyword evidence="5" id="KW-0862">Zinc</keyword>
<dbReference type="RefSeq" id="WP_009644836.1">
    <property type="nucleotide sequence ID" value="NZ_CAJPUB010000002.1"/>
</dbReference>
<name>A0A7Y8VSW3_9FIRM</name>
<evidence type="ECO:0000256" key="2">
    <source>
        <dbReference type="ARBA" id="ARBA00022670"/>
    </source>
</evidence>
<protein>
    <submittedName>
        <fullName evidence="9">DNA repair protein RadC</fullName>
    </submittedName>
</protein>
<dbReference type="CDD" id="cd08071">
    <property type="entry name" value="MPN_DUF2466"/>
    <property type="match status" value="1"/>
</dbReference>
<dbReference type="Gene3D" id="3.40.140.10">
    <property type="entry name" value="Cytidine Deaminase, domain 2"/>
    <property type="match status" value="1"/>
</dbReference>
<keyword evidence="4" id="KW-0378">Hydrolase</keyword>
<dbReference type="NCBIfam" id="TIGR00608">
    <property type="entry name" value="radc"/>
    <property type="match status" value="1"/>
</dbReference>
<reference evidence="9 10" key="1">
    <citation type="submission" date="2020-06" db="EMBL/GenBank/DDBJ databases">
        <title>Mogibacterium timidum strain W9173 genomic sequence.</title>
        <authorList>
            <person name="Wade W.G."/>
            <person name="Johnston C.D."/>
            <person name="Chen T."/>
            <person name="Dewhirst F.E."/>
        </authorList>
    </citation>
    <scope>NUCLEOTIDE SEQUENCE [LARGE SCALE GENOMIC DNA]</scope>
    <source>
        <strain evidence="9 10">W9173</strain>
    </source>
</reference>
<proteinExistence type="inferred from homology"/>
<dbReference type="GO" id="GO:0006508">
    <property type="term" value="P:proteolysis"/>
    <property type="evidence" value="ECO:0007669"/>
    <property type="project" value="UniProtKB-KW"/>
</dbReference>
<accession>A0A7Y8VSW3</accession>
<keyword evidence="2" id="KW-0645">Protease</keyword>
<evidence type="ECO:0000256" key="7">
    <source>
        <dbReference type="RuleBase" id="RU003797"/>
    </source>
</evidence>
<keyword evidence="3" id="KW-0479">Metal-binding</keyword>
<sequence>MNIVNSNLYKLPQEKLLYSGASALTDVELLALILRTGTADRKVLELARDVMAYADNLSQELCNVDVRELLNINGIGVSKACSIVASMELARRVREPSTASGITIRTASDVAELFMKRMRGEKREHVQMFLLNSKCNVESEYTVSIGALNSAELNPREVYSVAIRRSAAAIILAHNHPSGDPEPSNVDIISTRRIEAAGELVGIKLLDHVIVGYERYVSLRAEGYIEQE</sequence>
<keyword evidence="6" id="KW-0482">Metalloprotease</keyword>
<dbReference type="Pfam" id="PF20582">
    <property type="entry name" value="UPF0758_N"/>
    <property type="match status" value="1"/>
</dbReference>
<dbReference type="PANTHER" id="PTHR30471">
    <property type="entry name" value="DNA REPAIR PROTEIN RADC"/>
    <property type="match status" value="1"/>
</dbReference>
<dbReference type="GO" id="GO:0046872">
    <property type="term" value="F:metal ion binding"/>
    <property type="evidence" value="ECO:0007669"/>
    <property type="project" value="UniProtKB-KW"/>
</dbReference>
<evidence type="ECO:0000313" key="10">
    <source>
        <dbReference type="Proteomes" id="UP000526307"/>
    </source>
</evidence>
<comment type="similarity">
    <text evidence="1 7">Belongs to the UPF0758 family.</text>
</comment>